<dbReference type="Pfam" id="PF01075">
    <property type="entry name" value="Glyco_transf_9"/>
    <property type="match status" value="1"/>
</dbReference>
<dbReference type="Proteomes" id="UP000576225">
    <property type="component" value="Unassembled WGS sequence"/>
</dbReference>
<accession>A0A848B0F9</accession>
<dbReference type="SUPFAM" id="SSF53756">
    <property type="entry name" value="UDP-Glycosyltransferase/glycogen phosphorylase"/>
    <property type="match status" value="1"/>
</dbReference>
<dbReference type="InterPro" id="IPR051199">
    <property type="entry name" value="LPS_LOS_Heptosyltrfase"/>
</dbReference>
<dbReference type="AlphaFoldDB" id="A0A848B0F9"/>
<dbReference type="RefSeq" id="WP_168964265.1">
    <property type="nucleotide sequence ID" value="NZ_JABAEW010000111.1"/>
</dbReference>
<evidence type="ECO:0000313" key="5">
    <source>
        <dbReference type="Proteomes" id="UP000576225"/>
    </source>
</evidence>
<keyword evidence="2 4" id="KW-0808">Transferase</keyword>
<organism evidence="4 5">
    <name type="scientific">Victivallis vadensis</name>
    <dbReference type="NCBI Taxonomy" id="172901"/>
    <lineage>
        <taxon>Bacteria</taxon>
        <taxon>Pseudomonadati</taxon>
        <taxon>Lentisphaerota</taxon>
        <taxon>Lentisphaeria</taxon>
        <taxon>Victivallales</taxon>
        <taxon>Victivallaceae</taxon>
        <taxon>Victivallis</taxon>
    </lineage>
</organism>
<proteinExistence type="predicted"/>
<protein>
    <submittedName>
        <fullName evidence="4">Autotransporter strand-loop-strand O-heptosyltransferase</fullName>
    </submittedName>
</protein>
<evidence type="ECO:0000256" key="1">
    <source>
        <dbReference type="ARBA" id="ARBA00022676"/>
    </source>
</evidence>
<dbReference type="InterPro" id="IPR049327">
    <property type="entry name" value="TibC/BAHTCr-like_N"/>
</dbReference>
<dbReference type="GO" id="GO:0005829">
    <property type="term" value="C:cytosol"/>
    <property type="evidence" value="ECO:0007669"/>
    <property type="project" value="TreeGrafter"/>
</dbReference>
<dbReference type="EMBL" id="JABAEW010000111">
    <property type="protein sequence ID" value="NMD89364.1"/>
    <property type="molecule type" value="Genomic_DNA"/>
</dbReference>
<keyword evidence="1" id="KW-0328">Glycosyltransferase</keyword>
<evidence type="ECO:0000313" key="4">
    <source>
        <dbReference type="EMBL" id="NMD89364.1"/>
    </source>
</evidence>
<dbReference type="Gene3D" id="3.40.50.2000">
    <property type="entry name" value="Glycogen Phosphorylase B"/>
    <property type="match status" value="1"/>
</dbReference>
<dbReference type="PANTHER" id="PTHR30160">
    <property type="entry name" value="TETRAACYLDISACCHARIDE 4'-KINASE-RELATED"/>
    <property type="match status" value="1"/>
</dbReference>
<gene>
    <name evidence="4" type="ORF">HF882_22520</name>
</gene>
<sequence>MPDEISKSVQESTEQAEEKKPLASLVFFGDIPKLPTQEAIDGLTFDFNDGLRVRLPEGAKPYRIRFVDLDNKFTVYDTITPEGGGGTVTSFKKYFIRFRLVISEPENDKLLFCHDYNAEGKVVVVRFPVHTLGDSIAWFSYVERFQLKHKCELYCVVSPWFAEIVREQYPQIKFISKEEAEKISSYANYNIGLWDLDNTTHQPVDHRYIGLHKLAALILGVDQKEVPPRFNLSAPRKIKEKYVCIAVQSTSLAKMWNNPVGWHTVVEFLKQKGYRVLCIDKAPFTGKAGTYTYMPPNSEDFTGDRPLQERIDLIKDADFFIGLSSGLSWLAWGCQVPVVMISGFTAPWNEFHTPYRIINYNVCNSCWNDFKNFDLSNYWHCPRLENTERQFECSAMISPDRVIDVVTKLLQDYSAGNKSLKYK</sequence>
<name>A0A848B0F9_9BACT</name>
<evidence type="ECO:0000259" key="3">
    <source>
        <dbReference type="Pfam" id="PF21129"/>
    </source>
</evidence>
<dbReference type="InterPro" id="IPR002201">
    <property type="entry name" value="Glyco_trans_9"/>
</dbReference>
<comment type="caution">
    <text evidence="4">The sequence shown here is derived from an EMBL/GenBank/DDBJ whole genome shotgun (WGS) entry which is preliminary data.</text>
</comment>
<dbReference type="GO" id="GO:0008713">
    <property type="term" value="F:ADP-heptose-lipopolysaccharide heptosyltransferase activity"/>
    <property type="evidence" value="ECO:0007669"/>
    <property type="project" value="TreeGrafter"/>
</dbReference>
<dbReference type="Pfam" id="PF21129">
    <property type="entry name" value="TibC_1st"/>
    <property type="match status" value="1"/>
</dbReference>
<evidence type="ECO:0000256" key="2">
    <source>
        <dbReference type="ARBA" id="ARBA00022679"/>
    </source>
</evidence>
<dbReference type="NCBIfam" id="TIGR04414">
    <property type="entry name" value="hepto_Aah_TibC"/>
    <property type="match status" value="1"/>
</dbReference>
<dbReference type="InterPro" id="IPR030929">
    <property type="entry name" value="Aah/TibC-like"/>
</dbReference>
<dbReference type="GO" id="GO:0009244">
    <property type="term" value="P:lipopolysaccharide core region biosynthetic process"/>
    <property type="evidence" value="ECO:0007669"/>
    <property type="project" value="TreeGrafter"/>
</dbReference>
<reference evidence="4 5" key="1">
    <citation type="submission" date="2020-04" db="EMBL/GenBank/DDBJ databases">
        <authorList>
            <person name="Hitch T.C.A."/>
            <person name="Wylensek D."/>
            <person name="Clavel T."/>
        </authorList>
    </citation>
    <scope>NUCLEOTIDE SEQUENCE [LARGE SCALE GENOMIC DNA]</scope>
    <source>
        <strain evidence="4 5">COR2-253-APC-1A</strain>
    </source>
</reference>
<feature type="domain" description="Autotransproter heptosyltransferase TibC/BAHTCr-like N-terminal" evidence="3">
    <location>
        <begin position="42"/>
        <end position="101"/>
    </location>
</feature>